<organism evidence="1 2">
    <name type="scientific">Conexibacter stalactiti</name>
    <dbReference type="NCBI Taxonomy" id="1940611"/>
    <lineage>
        <taxon>Bacteria</taxon>
        <taxon>Bacillati</taxon>
        <taxon>Actinomycetota</taxon>
        <taxon>Thermoleophilia</taxon>
        <taxon>Solirubrobacterales</taxon>
        <taxon>Conexibacteraceae</taxon>
        <taxon>Conexibacter</taxon>
    </lineage>
</organism>
<evidence type="ECO:0000313" key="1">
    <source>
        <dbReference type="EMBL" id="MDW5596186.1"/>
    </source>
</evidence>
<dbReference type="EMBL" id="JAWSTH010000049">
    <property type="protein sequence ID" value="MDW5596186.1"/>
    <property type="molecule type" value="Genomic_DNA"/>
</dbReference>
<gene>
    <name evidence="1" type="ORF">R7226_17695</name>
</gene>
<reference evidence="2" key="1">
    <citation type="submission" date="2023-07" db="EMBL/GenBank/DDBJ databases">
        <title>Conexibacter stalactiti sp. nov., isolated from stalactites in a lava cave and emended description of the genus Conexibacter.</title>
        <authorList>
            <person name="Lee S.D."/>
        </authorList>
    </citation>
    <scope>NUCLEOTIDE SEQUENCE [LARGE SCALE GENOMIC DNA]</scope>
    <source>
        <strain evidence="2">KCTC 39840</strain>
    </source>
</reference>
<sequence>MAQRIELTLDDDAAARLAALAERAHADKDALALTLLSETLDELEQTSADMTAVLDRIPGAAGRLQLGREQADRGEVIDLDDL</sequence>
<comment type="caution">
    <text evidence="1">The sequence shown here is derived from an EMBL/GenBank/DDBJ whole genome shotgun (WGS) entry which is preliminary data.</text>
</comment>
<evidence type="ECO:0008006" key="3">
    <source>
        <dbReference type="Google" id="ProtNLM"/>
    </source>
</evidence>
<proteinExistence type="predicted"/>
<dbReference type="RefSeq" id="WP_318598567.1">
    <property type="nucleotide sequence ID" value="NZ_JAWSTH010000049.1"/>
</dbReference>
<keyword evidence="2" id="KW-1185">Reference proteome</keyword>
<evidence type="ECO:0000313" key="2">
    <source>
        <dbReference type="Proteomes" id="UP001284601"/>
    </source>
</evidence>
<protein>
    <recommendedName>
        <fullName evidence="3">Ribbon-helix-helix protein CopG domain-containing protein</fullName>
    </recommendedName>
</protein>
<dbReference type="Proteomes" id="UP001284601">
    <property type="component" value="Unassembled WGS sequence"/>
</dbReference>
<accession>A0ABU4HSB7</accession>
<name>A0ABU4HSB7_9ACTN</name>